<dbReference type="GO" id="GO:0050609">
    <property type="term" value="F:phosphonate dehydrogenase activity"/>
    <property type="evidence" value="ECO:0007669"/>
    <property type="project" value="UniProtKB-EC"/>
</dbReference>
<feature type="domain" description="D-isomer specific 2-hydroxyacid dehydrogenase NAD-binding" evidence="7">
    <location>
        <begin position="110"/>
        <end position="296"/>
    </location>
</feature>
<evidence type="ECO:0000256" key="4">
    <source>
        <dbReference type="RuleBase" id="RU003719"/>
    </source>
</evidence>
<dbReference type="GO" id="GO:0051287">
    <property type="term" value="F:NAD binding"/>
    <property type="evidence" value="ECO:0007669"/>
    <property type="project" value="InterPro"/>
</dbReference>
<sequence length="343" mass="36799">MADKVVISHWVHREVSDYLRQQGCEVIGNDGLEPWPRSQLLELLGDADAFMAFMPDHVDADLLAHAPKLKVIGCALKGYDNFDVAACSAAGVWLSIVPDALTEPTAELSIALLLGVSRHVLAGDAYIRTGAFRGWRPHFYGCGLADSTIGIIGMGAVGQAIAARLAGFRARLLYSDIEPLSEHTAKSLRVRKVGRRVLAEKSDYIVLAMPLNDGTLHTIDDGFLATVKTGAYLINPCRGSVVDEAAIARALRAGRLAGYAADVYEMEDWARADRPQSIHPDLLANHAQTLLTPHLGSAVDAIRRDIARRAAENIVTGLRGQRPADAVNTPQSQPAAMRSGAGA</sequence>
<organism evidence="8 9">
    <name type="scientific">Methylohalomonas lacus</name>
    <dbReference type="NCBI Taxonomy" id="398773"/>
    <lineage>
        <taxon>Bacteria</taxon>
        <taxon>Pseudomonadati</taxon>
        <taxon>Pseudomonadota</taxon>
        <taxon>Gammaproteobacteria</taxon>
        <taxon>Methylohalomonadales</taxon>
        <taxon>Methylohalomonadaceae</taxon>
        <taxon>Methylohalomonas</taxon>
    </lineage>
</organism>
<dbReference type="InterPro" id="IPR006139">
    <property type="entry name" value="D-isomer_2_OHA_DH_cat_dom"/>
</dbReference>
<dbReference type="SUPFAM" id="SSF51735">
    <property type="entry name" value="NAD(P)-binding Rossmann-fold domains"/>
    <property type="match status" value="1"/>
</dbReference>
<dbReference type="PANTHER" id="PTHR10996:SF257">
    <property type="entry name" value="GLYOXYLATE REDUCTASE 1"/>
    <property type="match status" value="1"/>
</dbReference>
<dbReference type="EC" id="1.20.1.1" evidence="8"/>
<evidence type="ECO:0000256" key="1">
    <source>
        <dbReference type="ARBA" id="ARBA00005854"/>
    </source>
</evidence>
<dbReference type="InterPro" id="IPR006140">
    <property type="entry name" value="D-isomer_DH_NAD-bd"/>
</dbReference>
<comment type="similarity">
    <text evidence="1 4">Belongs to the D-isomer specific 2-hydroxyacid dehydrogenase family.</text>
</comment>
<evidence type="ECO:0000313" key="8">
    <source>
        <dbReference type="EMBL" id="MCS3903142.1"/>
    </source>
</evidence>
<reference evidence="8" key="1">
    <citation type="submission" date="2022-08" db="EMBL/GenBank/DDBJ databases">
        <title>Genomic Encyclopedia of Type Strains, Phase III (KMG-III): the genomes of soil and plant-associated and newly described type strains.</title>
        <authorList>
            <person name="Whitman W."/>
        </authorList>
    </citation>
    <scope>NUCLEOTIDE SEQUENCE</scope>
    <source>
        <strain evidence="8">HMT 1</strain>
    </source>
</reference>
<dbReference type="PROSITE" id="PS00671">
    <property type="entry name" value="D_2_HYDROXYACID_DH_3"/>
    <property type="match status" value="1"/>
</dbReference>
<accession>A0AAE3HLF6</accession>
<dbReference type="CDD" id="cd12157">
    <property type="entry name" value="PTDH"/>
    <property type="match status" value="1"/>
</dbReference>
<dbReference type="RefSeq" id="WP_259054755.1">
    <property type="nucleotide sequence ID" value="NZ_JANUCT010000006.1"/>
</dbReference>
<dbReference type="Proteomes" id="UP001204445">
    <property type="component" value="Unassembled WGS sequence"/>
</dbReference>
<comment type="caution">
    <text evidence="8">The sequence shown here is derived from an EMBL/GenBank/DDBJ whole genome shotgun (WGS) entry which is preliminary data.</text>
</comment>
<keyword evidence="9" id="KW-1185">Reference proteome</keyword>
<name>A0AAE3HLF6_9GAMM</name>
<keyword evidence="2 4" id="KW-0560">Oxidoreductase</keyword>
<dbReference type="InterPro" id="IPR050223">
    <property type="entry name" value="D-isomer_2-hydroxyacid_DH"/>
</dbReference>
<dbReference type="SUPFAM" id="SSF52283">
    <property type="entry name" value="Formate/glycerate dehydrogenase catalytic domain-like"/>
    <property type="match status" value="1"/>
</dbReference>
<dbReference type="GO" id="GO:0005829">
    <property type="term" value="C:cytosol"/>
    <property type="evidence" value="ECO:0007669"/>
    <property type="project" value="TreeGrafter"/>
</dbReference>
<dbReference type="AlphaFoldDB" id="A0AAE3HLF6"/>
<evidence type="ECO:0000256" key="3">
    <source>
        <dbReference type="ARBA" id="ARBA00023027"/>
    </source>
</evidence>
<dbReference type="Pfam" id="PF00389">
    <property type="entry name" value="2-Hacid_dh"/>
    <property type="match status" value="1"/>
</dbReference>
<dbReference type="Gene3D" id="3.40.50.720">
    <property type="entry name" value="NAD(P)-binding Rossmann-like Domain"/>
    <property type="match status" value="2"/>
</dbReference>
<dbReference type="GO" id="GO:0030267">
    <property type="term" value="F:glyoxylate reductase (NADPH) activity"/>
    <property type="evidence" value="ECO:0007669"/>
    <property type="project" value="TreeGrafter"/>
</dbReference>
<dbReference type="InterPro" id="IPR036291">
    <property type="entry name" value="NAD(P)-bd_dom_sf"/>
</dbReference>
<evidence type="ECO:0000256" key="5">
    <source>
        <dbReference type="SAM" id="MobiDB-lite"/>
    </source>
</evidence>
<evidence type="ECO:0000259" key="7">
    <source>
        <dbReference type="Pfam" id="PF02826"/>
    </source>
</evidence>
<proteinExistence type="inferred from homology"/>
<evidence type="ECO:0000256" key="2">
    <source>
        <dbReference type="ARBA" id="ARBA00023002"/>
    </source>
</evidence>
<feature type="domain" description="D-isomer specific 2-hydroxyacid dehydrogenase catalytic" evidence="6">
    <location>
        <begin position="5"/>
        <end position="328"/>
    </location>
</feature>
<protein>
    <submittedName>
        <fullName evidence="8">Phosphonate dehydrogenase</fullName>
        <ecNumber evidence="8">1.20.1.1</ecNumber>
    </submittedName>
</protein>
<evidence type="ECO:0000313" key="9">
    <source>
        <dbReference type="Proteomes" id="UP001204445"/>
    </source>
</evidence>
<dbReference type="InterPro" id="IPR029753">
    <property type="entry name" value="D-isomer_DH_CS"/>
</dbReference>
<dbReference type="PANTHER" id="PTHR10996">
    <property type="entry name" value="2-HYDROXYACID DEHYDROGENASE-RELATED"/>
    <property type="match status" value="1"/>
</dbReference>
<dbReference type="GO" id="GO:0008465">
    <property type="term" value="F:hydroxypyruvate reductase (NADH) activity"/>
    <property type="evidence" value="ECO:0007669"/>
    <property type="project" value="TreeGrafter"/>
</dbReference>
<evidence type="ECO:0000259" key="6">
    <source>
        <dbReference type="Pfam" id="PF00389"/>
    </source>
</evidence>
<dbReference type="Pfam" id="PF02826">
    <property type="entry name" value="2-Hacid_dh_C"/>
    <property type="match status" value="1"/>
</dbReference>
<gene>
    <name evidence="8" type="ORF">J2T55_001159</name>
</gene>
<dbReference type="EMBL" id="JANUCT010000006">
    <property type="protein sequence ID" value="MCS3903142.1"/>
    <property type="molecule type" value="Genomic_DNA"/>
</dbReference>
<keyword evidence="3" id="KW-0520">NAD</keyword>
<feature type="region of interest" description="Disordered" evidence="5">
    <location>
        <begin position="321"/>
        <end position="343"/>
    </location>
</feature>